<protein>
    <submittedName>
        <fullName evidence="1">Protein of uncharacterized function (DUF322)</fullName>
    </submittedName>
</protein>
<accession>A0A378YB29</accession>
<dbReference type="AlphaFoldDB" id="A0A378YB29"/>
<dbReference type="OrthoDB" id="4569527at2"/>
<organism evidence="1 2">
    <name type="scientific">Nocardia otitidiscaviarum</name>
    <dbReference type="NCBI Taxonomy" id="1823"/>
    <lineage>
        <taxon>Bacteria</taxon>
        <taxon>Bacillati</taxon>
        <taxon>Actinomycetota</taxon>
        <taxon>Actinomycetes</taxon>
        <taxon>Mycobacteriales</taxon>
        <taxon>Nocardiaceae</taxon>
        <taxon>Nocardia</taxon>
    </lineage>
</organism>
<evidence type="ECO:0000313" key="1">
    <source>
        <dbReference type="EMBL" id="SUA74446.1"/>
    </source>
</evidence>
<dbReference type="STRING" id="1406858.GCA_000710895_03166"/>
<evidence type="ECO:0000313" key="2">
    <source>
        <dbReference type="Proteomes" id="UP000255467"/>
    </source>
</evidence>
<reference evidence="1 2" key="1">
    <citation type="submission" date="2018-06" db="EMBL/GenBank/DDBJ databases">
        <authorList>
            <consortium name="Pathogen Informatics"/>
            <person name="Doyle S."/>
        </authorList>
    </citation>
    <scope>NUCLEOTIDE SEQUENCE [LARGE SCALE GENOMIC DNA]</scope>
    <source>
        <strain evidence="1 2">NCTC1934</strain>
    </source>
</reference>
<keyword evidence="2" id="KW-1185">Reference proteome</keyword>
<dbReference type="Proteomes" id="UP000255467">
    <property type="component" value="Unassembled WGS sequence"/>
</dbReference>
<proteinExistence type="predicted"/>
<dbReference type="RefSeq" id="WP_039818214.1">
    <property type="nucleotide sequence ID" value="NZ_UGRY01000002.1"/>
</dbReference>
<dbReference type="EMBL" id="UGRY01000002">
    <property type="protein sequence ID" value="SUA74446.1"/>
    <property type="molecule type" value="Genomic_DNA"/>
</dbReference>
<sequence length="113" mass="11694">MTAAVTLELPGTTTVSARAVRRLAAHAATEVDGVGSQVGVDADVTSDAAALRVRLPVRYPLPVGRIAESCRAHLIARVGELAGLTVTGVDIEISAMELEPAAPAAESARRRVR</sequence>
<gene>
    <name evidence="1" type="ORF">NCTC1934_01592</name>
</gene>
<name>A0A378YB29_9NOCA</name>